<dbReference type="AlphaFoldDB" id="A0A2N3N649"/>
<dbReference type="Gene3D" id="1.25.40.20">
    <property type="entry name" value="Ankyrin repeat-containing domain"/>
    <property type="match status" value="2"/>
</dbReference>
<dbReference type="STRING" id="41688.A0A2N3N649"/>
<dbReference type="PRINTS" id="PR01415">
    <property type="entry name" value="ANKYRIN"/>
</dbReference>
<dbReference type="PROSITE" id="PS50297">
    <property type="entry name" value="ANK_REP_REGION"/>
    <property type="match status" value="4"/>
</dbReference>
<feature type="repeat" description="ANK" evidence="1">
    <location>
        <begin position="166"/>
        <end position="198"/>
    </location>
</feature>
<name>A0A2N3N649_9PEZI</name>
<reference evidence="2 3" key="1">
    <citation type="journal article" date="2017" name="G3 (Bethesda)">
        <title>First Draft Genome Sequence of the Pathogenic Fungus Lomentospora prolificans (Formerly Scedosporium prolificans).</title>
        <authorList>
            <person name="Luo R."/>
            <person name="Zimin A."/>
            <person name="Workman R."/>
            <person name="Fan Y."/>
            <person name="Pertea G."/>
            <person name="Grossman N."/>
            <person name="Wear M.P."/>
            <person name="Jia B."/>
            <person name="Miller H."/>
            <person name="Casadevall A."/>
            <person name="Timp W."/>
            <person name="Zhang S.X."/>
            <person name="Salzberg S.L."/>
        </authorList>
    </citation>
    <scope>NUCLEOTIDE SEQUENCE [LARGE SCALE GENOMIC DNA]</scope>
    <source>
        <strain evidence="2 3">JHH-5317</strain>
    </source>
</reference>
<proteinExistence type="predicted"/>
<organism evidence="2 3">
    <name type="scientific">Lomentospora prolificans</name>
    <dbReference type="NCBI Taxonomy" id="41688"/>
    <lineage>
        <taxon>Eukaryota</taxon>
        <taxon>Fungi</taxon>
        <taxon>Dikarya</taxon>
        <taxon>Ascomycota</taxon>
        <taxon>Pezizomycotina</taxon>
        <taxon>Sordariomycetes</taxon>
        <taxon>Hypocreomycetidae</taxon>
        <taxon>Microascales</taxon>
        <taxon>Microascaceae</taxon>
        <taxon>Lomentospora</taxon>
    </lineage>
</organism>
<evidence type="ECO:0000256" key="1">
    <source>
        <dbReference type="PROSITE-ProRule" id="PRU00023"/>
    </source>
</evidence>
<dbReference type="PANTHER" id="PTHR24118:SF99">
    <property type="entry name" value="POTE ANKYRIN DOMAIN FAMILY MEMBER 3C-RELATED"/>
    <property type="match status" value="1"/>
</dbReference>
<dbReference type="Proteomes" id="UP000233524">
    <property type="component" value="Unassembled WGS sequence"/>
</dbReference>
<dbReference type="OrthoDB" id="539213at2759"/>
<protein>
    <submittedName>
        <fullName evidence="2">Uncharacterized protein</fullName>
    </submittedName>
</protein>
<dbReference type="InterPro" id="IPR036770">
    <property type="entry name" value="Ankyrin_rpt-contain_sf"/>
</dbReference>
<gene>
    <name evidence="2" type="ORF">jhhlp_006460</name>
</gene>
<dbReference type="SUPFAM" id="SSF48403">
    <property type="entry name" value="Ankyrin repeat"/>
    <property type="match status" value="1"/>
</dbReference>
<dbReference type="PROSITE" id="PS50088">
    <property type="entry name" value="ANK_REPEAT"/>
    <property type="match status" value="4"/>
</dbReference>
<dbReference type="SMART" id="SM00248">
    <property type="entry name" value="ANK"/>
    <property type="match status" value="5"/>
</dbReference>
<feature type="repeat" description="ANK" evidence="1">
    <location>
        <begin position="44"/>
        <end position="65"/>
    </location>
</feature>
<comment type="caution">
    <text evidence="2">The sequence shown here is derived from an EMBL/GenBank/DDBJ whole genome shotgun (WGS) entry which is preliminary data.</text>
</comment>
<dbReference type="InterPro" id="IPR002110">
    <property type="entry name" value="Ankyrin_rpt"/>
</dbReference>
<dbReference type="FunCoup" id="A0A2N3N649">
    <property type="interactions" value="159"/>
</dbReference>
<dbReference type="EMBL" id="NLAX01000701">
    <property type="protein sequence ID" value="PKS07852.1"/>
    <property type="molecule type" value="Genomic_DNA"/>
</dbReference>
<dbReference type="Pfam" id="PF12796">
    <property type="entry name" value="Ank_2"/>
    <property type="match status" value="2"/>
</dbReference>
<feature type="repeat" description="ANK" evidence="1">
    <location>
        <begin position="199"/>
        <end position="231"/>
    </location>
</feature>
<evidence type="ECO:0000313" key="2">
    <source>
        <dbReference type="EMBL" id="PKS07852.1"/>
    </source>
</evidence>
<dbReference type="InParanoid" id="A0A2N3N649"/>
<dbReference type="PANTHER" id="PTHR24118">
    <property type="entry name" value="POTE ANKYRIN DOMAIN"/>
    <property type="match status" value="1"/>
</dbReference>
<evidence type="ECO:0000313" key="3">
    <source>
        <dbReference type="Proteomes" id="UP000233524"/>
    </source>
</evidence>
<sequence>MSEQASNFLLHDAARRGDANAKTASQAEGLIKSHPRYASVKDADGRLPIHWAASANSVDVVRLLVGLPDFDPDIQDDSGWSPFMIAANIKDSEEILSILLAKGADINQRNHNGQVNQFPGLCYVAVCSPAANGTALHLIASKGNTELAHILFQQQPPVSSRVRDRRGQYPIHRAAAAGSTPMIKLLLSHKSPIDATDVSGYTPFHHAVAEGHGDAAVTLMKAGADTRKRDVDGMLAIQLSPDKEIRRYIEREAEREGIEI</sequence>
<dbReference type="VEuPathDB" id="FungiDB:jhhlp_006460"/>
<feature type="repeat" description="ANK" evidence="1">
    <location>
        <begin position="78"/>
        <end position="111"/>
    </location>
</feature>
<keyword evidence="3" id="KW-1185">Reference proteome</keyword>
<accession>A0A2N3N649</accession>
<keyword evidence="1" id="KW-0040">ANK repeat</keyword>